<dbReference type="Proteomes" id="UP000805193">
    <property type="component" value="Unassembled WGS sequence"/>
</dbReference>
<accession>A0AC60P1R4</accession>
<protein>
    <submittedName>
        <fullName evidence="1">Uncharacterized protein</fullName>
    </submittedName>
</protein>
<sequence length="483" mass="54945">MSTAGVDRSVVLDAFAPTAMLDMFGSRGRKKPPKGGQGAYPSSQPRPLSENLSADVDIYLNSLLDEEVNQAFENMLDDMNLTDEKRAPLRNRTLMEKREMLSMHHKGTTGGKRSSRCETPLDYVNFLSAENMSADKLFRGIESLRVALTNNPVSWLKEFLQEGMDKLLKILQRCKQHSRDNRYERIEHEVIRCVRALMNNTPGLKYVYEHVSALTIVSASMNVARPYVMVDVMKLLAGGLHRAPQRVCNRSREDAHSPGRFGFPWLSRGKVNLEVLRAITECAEAEEHERFAPIVAGLGCKENDALRTASIQLINALVSGTEDFDFRVHLRNEFMRTGMMDIYESLQNEVVESPELSVQLNIFKETKDFDFEELSQRCESITQEPAYYKLIEGCISQIVLHKNGYDPDFRKPARFTVDMEMLLESIVEGSRSEERDHVEQLQKKLEEALTQKQECEAKLANYEARLQQAVNVASIEVRVASVR</sequence>
<gene>
    <name evidence="1" type="ORF">HPB47_009462</name>
</gene>
<evidence type="ECO:0000313" key="1">
    <source>
        <dbReference type="EMBL" id="KAG0413378.1"/>
    </source>
</evidence>
<reference evidence="1 2" key="1">
    <citation type="journal article" date="2020" name="Cell">
        <title>Large-Scale Comparative Analyses of Tick Genomes Elucidate Their Genetic Diversity and Vector Capacities.</title>
        <authorList>
            <consortium name="Tick Genome and Microbiome Consortium (TIGMIC)"/>
            <person name="Jia N."/>
            <person name="Wang J."/>
            <person name="Shi W."/>
            <person name="Du L."/>
            <person name="Sun Y."/>
            <person name="Zhan W."/>
            <person name="Jiang J.F."/>
            <person name="Wang Q."/>
            <person name="Zhang B."/>
            <person name="Ji P."/>
            <person name="Bell-Sakyi L."/>
            <person name="Cui X.M."/>
            <person name="Yuan T.T."/>
            <person name="Jiang B.G."/>
            <person name="Yang W.F."/>
            <person name="Lam T.T."/>
            <person name="Chang Q.C."/>
            <person name="Ding S.J."/>
            <person name="Wang X.J."/>
            <person name="Zhu J.G."/>
            <person name="Ruan X.D."/>
            <person name="Zhao L."/>
            <person name="Wei J.T."/>
            <person name="Ye R.Z."/>
            <person name="Que T.C."/>
            <person name="Du C.H."/>
            <person name="Zhou Y.H."/>
            <person name="Cheng J.X."/>
            <person name="Dai P.F."/>
            <person name="Guo W.B."/>
            <person name="Han X.H."/>
            <person name="Huang E.J."/>
            <person name="Li L.F."/>
            <person name="Wei W."/>
            <person name="Gao Y.C."/>
            <person name="Liu J.Z."/>
            <person name="Shao H.Z."/>
            <person name="Wang X."/>
            <person name="Wang C.C."/>
            <person name="Yang T.C."/>
            <person name="Huo Q.B."/>
            <person name="Li W."/>
            <person name="Chen H.Y."/>
            <person name="Chen S.E."/>
            <person name="Zhou L.G."/>
            <person name="Ni X.B."/>
            <person name="Tian J.H."/>
            <person name="Sheng Y."/>
            <person name="Liu T."/>
            <person name="Pan Y.S."/>
            <person name="Xia L.Y."/>
            <person name="Li J."/>
            <person name="Zhao F."/>
            <person name="Cao W.C."/>
        </authorList>
    </citation>
    <scope>NUCLEOTIDE SEQUENCE [LARGE SCALE GENOMIC DNA]</scope>
    <source>
        <strain evidence="1">Iper-2018</strain>
    </source>
</reference>
<dbReference type="EMBL" id="JABSTQ010011266">
    <property type="protein sequence ID" value="KAG0413378.1"/>
    <property type="molecule type" value="Genomic_DNA"/>
</dbReference>
<proteinExistence type="predicted"/>
<organism evidence="1 2">
    <name type="scientific">Ixodes persulcatus</name>
    <name type="common">Taiga tick</name>
    <dbReference type="NCBI Taxonomy" id="34615"/>
    <lineage>
        <taxon>Eukaryota</taxon>
        <taxon>Metazoa</taxon>
        <taxon>Ecdysozoa</taxon>
        <taxon>Arthropoda</taxon>
        <taxon>Chelicerata</taxon>
        <taxon>Arachnida</taxon>
        <taxon>Acari</taxon>
        <taxon>Parasitiformes</taxon>
        <taxon>Ixodida</taxon>
        <taxon>Ixodoidea</taxon>
        <taxon>Ixodidae</taxon>
        <taxon>Ixodinae</taxon>
        <taxon>Ixodes</taxon>
    </lineage>
</organism>
<keyword evidence="2" id="KW-1185">Reference proteome</keyword>
<comment type="caution">
    <text evidence="1">The sequence shown here is derived from an EMBL/GenBank/DDBJ whole genome shotgun (WGS) entry which is preliminary data.</text>
</comment>
<evidence type="ECO:0000313" key="2">
    <source>
        <dbReference type="Proteomes" id="UP000805193"/>
    </source>
</evidence>
<name>A0AC60P1R4_IXOPE</name>